<dbReference type="EMBL" id="QOUX01000001">
    <property type="protein sequence ID" value="RXJ04279.1"/>
    <property type="molecule type" value="Genomic_DNA"/>
</dbReference>
<dbReference type="Proteomes" id="UP000290649">
    <property type="component" value="Unassembled WGS sequence"/>
</dbReference>
<evidence type="ECO:0000313" key="1">
    <source>
        <dbReference type="EMBL" id="RXJ04279.1"/>
    </source>
</evidence>
<dbReference type="AlphaFoldDB" id="A0A4Q0VXL6"/>
<reference evidence="1 2" key="1">
    <citation type="journal article" date="2019" name="Int. J. Syst. Evol. Microbiol.">
        <title>Anaerobacillus alkaliphilus sp. nov., a novel alkaliphilic and moderately halophilic bacterium.</title>
        <authorList>
            <person name="Borsodi A.K."/>
            <person name="Aszalos J.M."/>
            <person name="Bihari P."/>
            <person name="Nagy I."/>
            <person name="Schumann P."/>
            <person name="Sproer C."/>
            <person name="Kovacs A.L."/>
            <person name="Boka K."/>
            <person name="Dobosy P."/>
            <person name="Ovari M."/>
            <person name="Szili-Kovacs T."/>
            <person name="Toth E."/>
        </authorList>
    </citation>
    <scope>NUCLEOTIDE SEQUENCE [LARGE SCALE GENOMIC DNA]</scope>
    <source>
        <strain evidence="1 2">B16-10</strain>
    </source>
</reference>
<sequence>MLRRMFKHGEETIDQLQVDDNITYIVIHFTPRQDYLYVSEEQFEEDDAGNLHISDSIDDYYLISGNFVYLELEVKRNLAETLLEVKKRYQVTNPTLIEIS</sequence>
<dbReference type="RefSeq" id="WP_129076627.1">
    <property type="nucleotide sequence ID" value="NZ_QOUX01000001.1"/>
</dbReference>
<accession>A0A4Q0VXL6</accession>
<keyword evidence="2" id="KW-1185">Reference proteome</keyword>
<proteinExistence type="predicted"/>
<comment type="caution">
    <text evidence="1">The sequence shown here is derived from an EMBL/GenBank/DDBJ whole genome shotgun (WGS) entry which is preliminary data.</text>
</comment>
<organism evidence="1 2">
    <name type="scientific">Anaerobacillus alkaliphilus</name>
    <dbReference type="NCBI Taxonomy" id="1548597"/>
    <lineage>
        <taxon>Bacteria</taxon>
        <taxon>Bacillati</taxon>
        <taxon>Bacillota</taxon>
        <taxon>Bacilli</taxon>
        <taxon>Bacillales</taxon>
        <taxon>Bacillaceae</taxon>
        <taxon>Anaerobacillus</taxon>
    </lineage>
</organism>
<protein>
    <submittedName>
        <fullName evidence="1">Uncharacterized protein</fullName>
    </submittedName>
</protein>
<name>A0A4Q0VXL6_9BACI</name>
<evidence type="ECO:0000313" key="2">
    <source>
        <dbReference type="Proteomes" id="UP000290649"/>
    </source>
</evidence>
<gene>
    <name evidence="1" type="ORF">DS745_02530</name>
</gene>